<dbReference type="PROSITE" id="PS50977">
    <property type="entry name" value="HTH_TETR_2"/>
    <property type="match status" value="1"/>
</dbReference>
<organism evidence="6 7">
    <name type="scientific">Asanoa siamensis</name>
    <dbReference type="NCBI Taxonomy" id="926357"/>
    <lineage>
        <taxon>Bacteria</taxon>
        <taxon>Bacillati</taxon>
        <taxon>Actinomycetota</taxon>
        <taxon>Actinomycetes</taxon>
        <taxon>Micromonosporales</taxon>
        <taxon>Micromonosporaceae</taxon>
        <taxon>Asanoa</taxon>
    </lineage>
</organism>
<evidence type="ECO:0000313" key="7">
    <source>
        <dbReference type="Proteomes" id="UP000604117"/>
    </source>
</evidence>
<keyword evidence="7" id="KW-1185">Reference proteome</keyword>
<gene>
    <name evidence="6" type="ORF">Asi02nite_03170</name>
</gene>
<protein>
    <submittedName>
        <fullName evidence="6">TetR family transcriptional regulator</fullName>
    </submittedName>
</protein>
<evidence type="ECO:0000313" key="6">
    <source>
        <dbReference type="EMBL" id="GIF70799.1"/>
    </source>
</evidence>
<evidence type="ECO:0000259" key="5">
    <source>
        <dbReference type="PROSITE" id="PS50977"/>
    </source>
</evidence>
<dbReference type="Gene3D" id="1.10.357.10">
    <property type="entry name" value="Tetracycline Repressor, domain 2"/>
    <property type="match status" value="1"/>
</dbReference>
<dbReference type="EMBL" id="BONE01000002">
    <property type="protein sequence ID" value="GIF70799.1"/>
    <property type="molecule type" value="Genomic_DNA"/>
</dbReference>
<evidence type="ECO:0000256" key="4">
    <source>
        <dbReference type="PROSITE-ProRule" id="PRU00335"/>
    </source>
</evidence>
<sequence>MSAARDALLDRCFEVVRRHGFSQLSLREIAAEAGTSHRMLIYHFGSRDGLLAEVVARMEAAQRALLATLAAGESDVFAASPAFWAQLTGPDVLPAQRLFFEVYVQALYGREWTAAFRASVIRAWEEPLAELFRRAGADAARARAYARLGLAVTRGLGLDLLMSGERAEVDAAMELFGELARADLRG</sequence>
<comment type="caution">
    <text evidence="6">The sequence shown here is derived from an EMBL/GenBank/DDBJ whole genome shotgun (WGS) entry which is preliminary data.</text>
</comment>
<feature type="DNA-binding region" description="H-T-H motif" evidence="4">
    <location>
        <begin position="25"/>
        <end position="44"/>
    </location>
</feature>
<dbReference type="InterPro" id="IPR009057">
    <property type="entry name" value="Homeodomain-like_sf"/>
</dbReference>
<accession>A0ABQ4CHM7</accession>
<dbReference type="RefSeq" id="WP_203710271.1">
    <property type="nucleotide sequence ID" value="NZ_BONE01000002.1"/>
</dbReference>
<keyword evidence="3" id="KW-0804">Transcription</keyword>
<dbReference type="Pfam" id="PF00440">
    <property type="entry name" value="TetR_N"/>
    <property type="match status" value="1"/>
</dbReference>
<name>A0ABQ4CHM7_9ACTN</name>
<feature type="domain" description="HTH tetR-type" evidence="5">
    <location>
        <begin position="2"/>
        <end position="62"/>
    </location>
</feature>
<dbReference type="InterPro" id="IPR050109">
    <property type="entry name" value="HTH-type_TetR-like_transc_reg"/>
</dbReference>
<dbReference type="SUPFAM" id="SSF46689">
    <property type="entry name" value="Homeodomain-like"/>
    <property type="match status" value="1"/>
</dbReference>
<evidence type="ECO:0000256" key="2">
    <source>
        <dbReference type="ARBA" id="ARBA00023125"/>
    </source>
</evidence>
<dbReference type="PANTHER" id="PTHR30055:SF234">
    <property type="entry name" value="HTH-TYPE TRANSCRIPTIONAL REGULATOR BETI"/>
    <property type="match status" value="1"/>
</dbReference>
<reference evidence="6 7" key="1">
    <citation type="submission" date="2021-01" db="EMBL/GenBank/DDBJ databases">
        <title>Whole genome shotgun sequence of Asanoa siamensis NBRC 107932.</title>
        <authorList>
            <person name="Komaki H."/>
            <person name="Tamura T."/>
        </authorList>
    </citation>
    <scope>NUCLEOTIDE SEQUENCE [LARGE SCALE GENOMIC DNA]</scope>
    <source>
        <strain evidence="6 7">NBRC 107932</strain>
    </source>
</reference>
<evidence type="ECO:0000256" key="3">
    <source>
        <dbReference type="ARBA" id="ARBA00023163"/>
    </source>
</evidence>
<dbReference type="Proteomes" id="UP000604117">
    <property type="component" value="Unassembled WGS sequence"/>
</dbReference>
<keyword evidence="2 4" id="KW-0238">DNA-binding</keyword>
<dbReference type="InterPro" id="IPR001647">
    <property type="entry name" value="HTH_TetR"/>
</dbReference>
<keyword evidence="1" id="KW-0805">Transcription regulation</keyword>
<dbReference type="PANTHER" id="PTHR30055">
    <property type="entry name" value="HTH-TYPE TRANSCRIPTIONAL REGULATOR RUTR"/>
    <property type="match status" value="1"/>
</dbReference>
<proteinExistence type="predicted"/>
<evidence type="ECO:0000256" key="1">
    <source>
        <dbReference type="ARBA" id="ARBA00023015"/>
    </source>
</evidence>